<accession>A0A2H0YU39</accession>
<protein>
    <submittedName>
        <fullName evidence="2">Uncharacterized protein</fullName>
    </submittedName>
</protein>
<feature type="region of interest" description="Disordered" evidence="1">
    <location>
        <begin position="41"/>
        <end position="61"/>
    </location>
</feature>
<evidence type="ECO:0000313" key="2">
    <source>
        <dbReference type="EMBL" id="PIS41997.1"/>
    </source>
</evidence>
<evidence type="ECO:0000313" key="3">
    <source>
        <dbReference type="Proteomes" id="UP000228711"/>
    </source>
</evidence>
<proteinExistence type="predicted"/>
<sequence>MGETPGYNPESEAGIEAQKAMQSNIKPVSEIPGRSFLETPLSLKTSAPNRPPIKMAGPVAG</sequence>
<reference evidence="3" key="1">
    <citation type="submission" date="2017-09" db="EMBL/GenBank/DDBJ databases">
        <title>Depth-based differentiation of microbial function through sediment-hosted aquifers and enrichment of novel symbionts in the deep terrestrial subsurface.</title>
        <authorList>
            <person name="Probst A.J."/>
            <person name="Ladd B."/>
            <person name="Jarett J.K."/>
            <person name="Geller-Mcgrath D.E."/>
            <person name="Sieber C.M.K."/>
            <person name="Emerson J.B."/>
            <person name="Anantharaman K."/>
            <person name="Thomas B.C."/>
            <person name="Malmstrom R."/>
            <person name="Stieglmeier M."/>
            <person name="Klingl A."/>
            <person name="Woyke T."/>
            <person name="Ryan C.M."/>
            <person name="Banfield J.F."/>
        </authorList>
    </citation>
    <scope>NUCLEOTIDE SEQUENCE [LARGE SCALE GENOMIC DNA]</scope>
</reference>
<gene>
    <name evidence="2" type="ORF">COT25_00075</name>
</gene>
<dbReference type="Proteomes" id="UP000228711">
    <property type="component" value="Unassembled WGS sequence"/>
</dbReference>
<evidence type="ECO:0000256" key="1">
    <source>
        <dbReference type="SAM" id="MobiDB-lite"/>
    </source>
</evidence>
<dbReference type="EMBL" id="PEXV01000004">
    <property type="protein sequence ID" value="PIS41997.1"/>
    <property type="molecule type" value="Genomic_DNA"/>
</dbReference>
<organism evidence="2 3">
    <name type="scientific">Candidatus Kerfeldbacteria bacterium CG08_land_8_20_14_0_20_42_7</name>
    <dbReference type="NCBI Taxonomy" id="2014245"/>
    <lineage>
        <taxon>Bacteria</taxon>
        <taxon>Candidatus Kerfeldiibacteriota</taxon>
    </lineage>
</organism>
<name>A0A2H0YU39_9BACT</name>
<dbReference type="AlphaFoldDB" id="A0A2H0YU39"/>
<comment type="caution">
    <text evidence="2">The sequence shown here is derived from an EMBL/GenBank/DDBJ whole genome shotgun (WGS) entry which is preliminary data.</text>
</comment>